<dbReference type="PROSITE" id="PS52040">
    <property type="entry name" value="TOPO_IIA"/>
    <property type="match status" value="1"/>
</dbReference>
<keyword evidence="6 9" id="KW-0799">Topoisomerase</keyword>
<dbReference type="InterPro" id="IPR013757">
    <property type="entry name" value="Topo_IIA_A_a_sf"/>
</dbReference>
<evidence type="ECO:0000256" key="8">
    <source>
        <dbReference type="ARBA" id="ARBA00023235"/>
    </source>
</evidence>
<dbReference type="PANTHER" id="PTHR10169">
    <property type="entry name" value="DNA TOPOISOMERASE/GYRASE"/>
    <property type="match status" value="1"/>
</dbReference>
<dbReference type="InterPro" id="IPR002205">
    <property type="entry name" value="Topo_IIA_dom_A"/>
</dbReference>
<evidence type="ECO:0000256" key="5">
    <source>
        <dbReference type="ARBA" id="ARBA00022840"/>
    </source>
</evidence>
<feature type="coiled-coil region" evidence="10">
    <location>
        <begin position="401"/>
        <end position="428"/>
    </location>
</feature>
<dbReference type="Proteomes" id="UP000224877">
    <property type="component" value="Segment"/>
</dbReference>
<comment type="catalytic activity">
    <reaction evidence="1 9">
        <text>ATP-dependent breakage, passage and rejoining of double-stranded DNA.</text>
        <dbReference type="EC" id="5.6.2.2"/>
    </reaction>
</comment>
<keyword evidence="10" id="KW-0175">Coiled coil</keyword>
<dbReference type="InterPro" id="IPR013760">
    <property type="entry name" value="Topo_IIA-like_dom_sf"/>
</dbReference>
<evidence type="ECO:0000256" key="6">
    <source>
        <dbReference type="ARBA" id="ARBA00023029"/>
    </source>
</evidence>
<dbReference type="GO" id="GO:0006265">
    <property type="term" value="P:DNA topological change"/>
    <property type="evidence" value="ECO:0007669"/>
    <property type="project" value="UniProtKB-UniRule"/>
</dbReference>
<keyword evidence="4" id="KW-0547">Nucleotide-binding</keyword>
<dbReference type="InterPro" id="IPR013758">
    <property type="entry name" value="Topo_IIA_A/C_ab"/>
</dbReference>
<dbReference type="GO" id="GO:0003677">
    <property type="term" value="F:DNA binding"/>
    <property type="evidence" value="ECO:0007669"/>
    <property type="project" value="UniProtKB-UniRule"/>
</dbReference>
<dbReference type="EMBL" id="LC168164">
    <property type="protein sequence ID" value="BAX25565.1"/>
    <property type="molecule type" value="Genomic_DNA"/>
</dbReference>
<protein>
    <recommendedName>
        <fullName evidence="3">DNA topoisomerase (ATP-hydrolyzing)</fullName>
        <ecNumber evidence="3">5.6.2.2</ecNumber>
    </recommendedName>
</protein>
<dbReference type="Pfam" id="PF00521">
    <property type="entry name" value="DNA_topoisoIV"/>
    <property type="match status" value="1"/>
</dbReference>
<evidence type="ECO:0000256" key="2">
    <source>
        <dbReference type="ARBA" id="ARBA00001946"/>
    </source>
</evidence>
<keyword evidence="13" id="KW-1185">Reference proteome</keyword>
<evidence type="ECO:0000313" key="13">
    <source>
        <dbReference type="Proteomes" id="UP000224877"/>
    </source>
</evidence>
<keyword evidence="7 9" id="KW-0238">DNA-binding</keyword>
<evidence type="ECO:0000259" key="11">
    <source>
        <dbReference type="PROSITE" id="PS52040"/>
    </source>
</evidence>
<evidence type="ECO:0000256" key="7">
    <source>
        <dbReference type="ARBA" id="ARBA00023125"/>
    </source>
</evidence>
<feature type="domain" description="Topo IIA-type catalytic" evidence="11">
    <location>
        <begin position="25"/>
        <end position="438"/>
    </location>
</feature>
<dbReference type="SUPFAM" id="SSF56719">
    <property type="entry name" value="Type II DNA topoisomerase"/>
    <property type="match status" value="1"/>
</dbReference>
<feature type="active site" description="O-(5'-phospho-DNA)-tyrosine intermediate" evidence="9">
    <location>
        <position position="112"/>
    </location>
</feature>
<evidence type="ECO:0000256" key="3">
    <source>
        <dbReference type="ARBA" id="ARBA00012895"/>
    </source>
</evidence>
<dbReference type="EC" id="5.6.2.2" evidence="3"/>
<dbReference type="GO" id="GO:0005524">
    <property type="term" value="F:ATP binding"/>
    <property type="evidence" value="ECO:0007669"/>
    <property type="project" value="UniProtKB-KW"/>
</dbReference>
<dbReference type="Gene3D" id="1.10.268.10">
    <property type="entry name" value="Topoisomerase, domain 3"/>
    <property type="match status" value="1"/>
</dbReference>
<name>A0A1W7GKQ8_9CAUD</name>
<evidence type="ECO:0000256" key="4">
    <source>
        <dbReference type="ARBA" id="ARBA00022741"/>
    </source>
</evidence>
<keyword evidence="8 9" id="KW-0413">Isomerase</keyword>
<comment type="cofactor">
    <cofactor evidence="2">
        <name>Mg(2+)</name>
        <dbReference type="ChEBI" id="CHEBI:18420"/>
    </cofactor>
</comment>
<sequence length="450" mass="51857">MTISDFFEKEYATKYVKYTYEERAIPSLIDGLKPSYRKSLYSALTFMKKGKTVSGLEIVGETYKKSAYHHGNSSIEDVIINQGASYKDNTAPFIISGSGGDLRNQNASAIRYLKFMLSDFSSLYNVDLDILEHNYDGENKIEPTFFLPIVPLVLTAKSKGAAVGFAFSNGIQYSLESITEASLVALENLGRKKQVELTQLTPFVDGYDNGYEYVGEDKWKTTSKYTIKGNKVIIEGLPVAETFDSFEKNLSTLIDKEKIVNFVNETSDKCIKYIVTFNRTNLQKLIKNSNEPLEKLLRLTSISHKNVYVFLDENKDIIESLNTPNKVIEYFVRYRLSRYNDRKKLMIKNITEQIDIKTDISRFIKAVVDGKLELRNRPIKEIKAYLTKENIKHHVLDVKVTKITKEEYLKLLKEIDSMENEREKIRKTKIESMYKTDLKELLTHLKTKKK</sequence>
<organism evidence="12 13">
    <name type="scientific">Tenacibaculum phage pT24</name>
    <dbReference type="NCBI Taxonomy" id="1880590"/>
    <lineage>
        <taxon>Viruses</taxon>
        <taxon>Duplodnaviria</taxon>
        <taxon>Heunggongvirae</taxon>
        <taxon>Uroviricota</taxon>
        <taxon>Caudoviricetes</taxon>
        <taxon>Kungbxnavirus</taxon>
        <taxon>Kungbxnavirus pT24</taxon>
    </lineage>
</organism>
<accession>A0A1W7GKQ8</accession>
<dbReference type="GO" id="GO:0000819">
    <property type="term" value="P:sister chromatid segregation"/>
    <property type="evidence" value="ECO:0007669"/>
    <property type="project" value="TreeGrafter"/>
</dbReference>
<dbReference type="SMART" id="SM00434">
    <property type="entry name" value="TOP4c"/>
    <property type="match status" value="1"/>
</dbReference>
<proteinExistence type="predicted"/>
<dbReference type="InterPro" id="IPR050634">
    <property type="entry name" value="DNA_Topoisomerase_II"/>
</dbReference>
<evidence type="ECO:0000256" key="1">
    <source>
        <dbReference type="ARBA" id="ARBA00000185"/>
    </source>
</evidence>
<evidence type="ECO:0000256" key="10">
    <source>
        <dbReference type="SAM" id="Coils"/>
    </source>
</evidence>
<evidence type="ECO:0000313" key="12">
    <source>
        <dbReference type="EMBL" id="BAX25565.1"/>
    </source>
</evidence>
<gene>
    <name evidence="12" type="ORF">BPT24_267</name>
</gene>
<dbReference type="GO" id="GO:0003918">
    <property type="term" value="F:DNA topoisomerase type II (double strand cut, ATP-hydrolyzing) activity"/>
    <property type="evidence" value="ECO:0007669"/>
    <property type="project" value="UniProtKB-EC"/>
</dbReference>
<keyword evidence="5" id="KW-0067">ATP-binding</keyword>
<reference evidence="12 13" key="1">
    <citation type="submission" date="2016-07" db="EMBL/GenBank/DDBJ databases">
        <title>Characterization of three bacteriophages infecting bacteria isolated from shrimp culture pond water.</title>
        <authorList>
            <person name="Khoa H.V."/>
        </authorList>
    </citation>
    <scope>NUCLEOTIDE SEQUENCE [LARGE SCALE GENOMIC DNA]</scope>
</reference>
<evidence type="ECO:0000256" key="9">
    <source>
        <dbReference type="PROSITE-ProRule" id="PRU01384"/>
    </source>
</evidence>
<dbReference type="Gene3D" id="3.30.1360.40">
    <property type="match status" value="1"/>
</dbReference>
<dbReference type="PANTHER" id="PTHR10169:SF38">
    <property type="entry name" value="DNA TOPOISOMERASE 2"/>
    <property type="match status" value="1"/>
</dbReference>
<dbReference type="Gene3D" id="3.90.199.10">
    <property type="entry name" value="Topoisomerase II, domain 5"/>
    <property type="match status" value="1"/>
</dbReference>